<dbReference type="Proteomes" id="UP001500928">
    <property type="component" value="Unassembled WGS sequence"/>
</dbReference>
<gene>
    <name evidence="1" type="ORF">GCM10023200_26560</name>
</gene>
<organism evidence="1 2">
    <name type="scientific">Actinomycetospora chlora</name>
    <dbReference type="NCBI Taxonomy" id="663608"/>
    <lineage>
        <taxon>Bacteria</taxon>
        <taxon>Bacillati</taxon>
        <taxon>Actinomycetota</taxon>
        <taxon>Actinomycetes</taxon>
        <taxon>Pseudonocardiales</taxon>
        <taxon>Pseudonocardiaceae</taxon>
        <taxon>Actinomycetospora</taxon>
    </lineage>
</organism>
<reference evidence="2" key="1">
    <citation type="journal article" date="2019" name="Int. J. Syst. Evol. Microbiol.">
        <title>The Global Catalogue of Microorganisms (GCM) 10K type strain sequencing project: providing services to taxonomists for standard genome sequencing and annotation.</title>
        <authorList>
            <consortium name="The Broad Institute Genomics Platform"/>
            <consortium name="The Broad Institute Genome Sequencing Center for Infectious Disease"/>
            <person name="Wu L."/>
            <person name="Ma J."/>
        </authorList>
    </citation>
    <scope>NUCLEOTIDE SEQUENCE [LARGE SCALE GENOMIC DNA]</scope>
    <source>
        <strain evidence="2">JCM 17979</strain>
    </source>
</reference>
<evidence type="ECO:0000313" key="1">
    <source>
        <dbReference type="EMBL" id="GAA4790330.1"/>
    </source>
</evidence>
<dbReference type="EMBL" id="BAABHO010000018">
    <property type="protein sequence ID" value="GAA4790330.1"/>
    <property type="molecule type" value="Genomic_DNA"/>
</dbReference>
<sequence length="297" mass="32179">MDLDEPFRGSRAIAAGLTTRRRLRGPGFRELGRDTCVAASATVDDRMRIVAAALELPGAVVGGWSAVVVYGVDAVPGGERPIELVVGPRHLRRARAGKVLRQDVLGEHEVELVDGVPVTSPLRTALDLGSRGPHVEGVIAVDALAHAFGFGPAELLDVPVRRDNPRGRRRLVAVVGDADARAESPPETRTRLLLRGADGIPEPIPQLVVCDDGGRFVGRVDLGWRGLRTALEYQGDHHRVDKAQWRRDAVRSTELAAAGWLVLPITAHDLFVDPWGFLLRLRIALARRARELAVPSS</sequence>
<proteinExistence type="predicted"/>
<accession>A0ABP9B440</accession>
<dbReference type="RefSeq" id="WP_345415071.1">
    <property type="nucleotide sequence ID" value="NZ_BAABHO010000018.1"/>
</dbReference>
<dbReference type="InterPro" id="IPR011335">
    <property type="entry name" value="Restrct_endonuc-II-like"/>
</dbReference>
<keyword evidence="2" id="KW-1185">Reference proteome</keyword>
<evidence type="ECO:0000313" key="2">
    <source>
        <dbReference type="Proteomes" id="UP001500928"/>
    </source>
</evidence>
<protein>
    <submittedName>
        <fullName evidence="1">DUF559 domain-containing protein</fullName>
    </submittedName>
</protein>
<dbReference type="SUPFAM" id="SSF52980">
    <property type="entry name" value="Restriction endonuclease-like"/>
    <property type="match status" value="1"/>
</dbReference>
<comment type="caution">
    <text evidence="1">The sequence shown here is derived from an EMBL/GenBank/DDBJ whole genome shotgun (WGS) entry which is preliminary data.</text>
</comment>
<name>A0ABP9B440_9PSEU</name>